<dbReference type="AlphaFoldDB" id="A0A7J7ND10"/>
<keyword evidence="3" id="KW-1185">Reference proteome</keyword>
<dbReference type="EMBL" id="JACGCM010000882">
    <property type="protein sequence ID" value="KAF6164862.1"/>
    <property type="molecule type" value="Genomic_DNA"/>
</dbReference>
<feature type="non-terminal residue" evidence="2">
    <location>
        <position position="1"/>
    </location>
</feature>
<sequence>LGASSRVNAKGLACCITVLESWIFEHFLKLPGIPTPNQSGADELCTRWSWTKTTSAQSGSAALNMFREALDSYKLQDVVWDPYLEKREDKHNIKEVACFTVFFTALCSDVVNLAEDDDYNDGRVLGDMGGVSQRENAEVPHSQNEGGGGPTEVVEDPARSVLVEALAAKTGECAFFMEANLRIQTNIQAKDVANSICEKKLNEKVKENETLSSINDKLMEEVYINQEARPLPVSMKYYKKLSCQNLFE</sequence>
<organism evidence="2 3">
    <name type="scientific">Kingdonia uniflora</name>
    <dbReference type="NCBI Taxonomy" id="39325"/>
    <lineage>
        <taxon>Eukaryota</taxon>
        <taxon>Viridiplantae</taxon>
        <taxon>Streptophyta</taxon>
        <taxon>Embryophyta</taxon>
        <taxon>Tracheophyta</taxon>
        <taxon>Spermatophyta</taxon>
        <taxon>Magnoliopsida</taxon>
        <taxon>Ranunculales</taxon>
        <taxon>Circaeasteraceae</taxon>
        <taxon>Kingdonia</taxon>
    </lineage>
</organism>
<evidence type="ECO:0000313" key="3">
    <source>
        <dbReference type="Proteomes" id="UP000541444"/>
    </source>
</evidence>
<name>A0A7J7ND10_9MAGN</name>
<gene>
    <name evidence="2" type="ORF">GIB67_017065</name>
</gene>
<accession>A0A7J7ND10</accession>
<reference evidence="2 3" key="1">
    <citation type="journal article" date="2020" name="IScience">
        <title>Genome Sequencing of the Endangered Kingdonia uniflora (Circaeasteraceae, Ranunculales) Reveals Potential Mechanisms of Evolutionary Specialization.</title>
        <authorList>
            <person name="Sun Y."/>
            <person name="Deng T."/>
            <person name="Zhang A."/>
            <person name="Moore M.J."/>
            <person name="Landis J.B."/>
            <person name="Lin N."/>
            <person name="Zhang H."/>
            <person name="Zhang X."/>
            <person name="Huang J."/>
            <person name="Zhang X."/>
            <person name="Sun H."/>
            <person name="Wang H."/>
        </authorList>
    </citation>
    <scope>NUCLEOTIDE SEQUENCE [LARGE SCALE GENOMIC DNA]</scope>
    <source>
        <strain evidence="2">TB1705</strain>
        <tissue evidence="2">Leaf</tissue>
    </source>
</reference>
<dbReference type="Proteomes" id="UP000541444">
    <property type="component" value="Unassembled WGS sequence"/>
</dbReference>
<proteinExistence type="predicted"/>
<feature type="region of interest" description="Disordered" evidence="1">
    <location>
        <begin position="125"/>
        <end position="151"/>
    </location>
</feature>
<dbReference type="OrthoDB" id="600090at2759"/>
<comment type="caution">
    <text evidence="2">The sequence shown here is derived from an EMBL/GenBank/DDBJ whole genome shotgun (WGS) entry which is preliminary data.</text>
</comment>
<evidence type="ECO:0000256" key="1">
    <source>
        <dbReference type="SAM" id="MobiDB-lite"/>
    </source>
</evidence>
<evidence type="ECO:0000313" key="2">
    <source>
        <dbReference type="EMBL" id="KAF6164862.1"/>
    </source>
</evidence>
<protein>
    <submittedName>
        <fullName evidence="2">Uncharacterized protein</fullName>
    </submittedName>
</protein>